<name>A0ABR4IVR3_9EURO</name>
<evidence type="ECO:0000313" key="2">
    <source>
        <dbReference type="Proteomes" id="UP001610446"/>
    </source>
</evidence>
<dbReference type="Proteomes" id="UP001610446">
    <property type="component" value="Unassembled WGS sequence"/>
</dbReference>
<accession>A0ABR4IVR3</accession>
<proteinExistence type="predicted"/>
<protein>
    <submittedName>
        <fullName evidence="1">Uncharacterized protein</fullName>
    </submittedName>
</protein>
<reference evidence="1 2" key="1">
    <citation type="submission" date="2024-07" db="EMBL/GenBank/DDBJ databases">
        <title>Section-level genome sequencing and comparative genomics of Aspergillus sections Usti and Cavernicolus.</title>
        <authorList>
            <consortium name="Lawrence Berkeley National Laboratory"/>
            <person name="Nybo J.L."/>
            <person name="Vesth T.C."/>
            <person name="Theobald S."/>
            <person name="Frisvad J.C."/>
            <person name="Larsen T.O."/>
            <person name="Kjaerboelling I."/>
            <person name="Rothschild-Mancinelli K."/>
            <person name="Lyhne E.K."/>
            <person name="Kogle M.E."/>
            <person name="Barry K."/>
            <person name="Clum A."/>
            <person name="Na H."/>
            <person name="Ledsgaard L."/>
            <person name="Lin J."/>
            <person name="Lipzen A."/>
            <person name="Kuo A."/>
            <person name="Riley R."/>
            <person name="Mondo S."/>
            <person name="Labutti K."/>
            <person name="Haridas S."/>
            <person name="Pangalinan J."/>
            <person name="Salamov A.A."/>
            <person name="Simmons B.A."/>
            <person name="Magnuson J.K."/>
            <person name="Chen J."/>
            <person name="Drula E."/>
            <person name="Henrissat B."/>
            <person name="Wiebenga A."/>
            <person name="Lubbers R.J."/>
            <person name="Gomes A.C."/>
            <person name="Makela M.R."/>
            <person name="Stajich J."/>
            <person name="Grigoriev I.V."/>
            <person name="Mortensen U.H."/>
            <person name="De Vries R.P."/>
            <person name="Baker S.E."/>
            <person name="Andersen M.R."/>
        </authorList>
    </citation>
    <scope>NUCLEOTIDE SEQUENCE [LARGE SCALE GENOMIC DNA]</scope>
    <source>
        <strain evidence="1 2">CBS 123904</strain>
    </source>
</reference>
<evidence type="ECO:0000313" key="1">
    <source>
        <dbReference type="EMBL" id="KAL2830952.1"/>
    </source>
</evidence>
<gene>
    <name evidence="1" type="ORF">BJY01DRAFT_226877</name>
</gene>
<sequence length="110" mass="11955">MRLGLHLCRNGRLASEQEKSDISYRAVQWVYGVARDLMPFSHGIYGADLGPEPKDACLAIKAFCANGPRLAGVKLPTWRAGFACPAPDIPPIVILVTGPNRRGKDYCSSI</sequence>
<organism evidence="1 2">
    <name type="scientific">Aspergillus pseudoustus</name>
    <dbReference type="NCBI Taxonomy" id="1810923"/>
    <lineage>
        <taxon>Eukaryota</taxon>
        <taxon>Fungi</taxon>
        <taxon>Dikarya</taxon>
        <taxon>Ascomycota</taxon>
        <taxon>Pezizomycotina</taxon>
        <taxon>Eurotiomycetes</taxon>
        <taxon>Eurotiomycetidae</taxon>
        <taxon>Eurotiales</taxon>
        <taxon>Aspergillaceae</taxon>
        <taxon>Aspergillus</taxon>
        <taxon>Aspergillus subgen. Nidulantes</taxon>
    </lineage>
</organism>
<dbReference type="EMBL" id="JBFXLU010000295">
    <property type="protein sequence ID" value="KAL2830952.1"/>
    <property type="molecule type" value="Genomic_DNA"/>
</dbReference>
<keyword evidence="2" id="KW-1185">Reference proteome</keyword>
<comment type="caution">
    <text evidence="1">The sequence shown here is derived from an EMBL/GenBank/DDBJ whole genome shotgun (WGS) entry which is preliminary data.</text>
</comment>